<keyword evidence="1" id="KW-1015">Disulfide bond</keyword>
<dbReference type="InterPro" id="IPR036880">
    <property type="entry name" value="Kunitz_BPTI_sf"/>
</dbReference>
<feature type="signal peptide" evidence="3">
    <location>
        <begin position="1"/>
        <end position="19"/>
    </location>
</feature>
<accession>A0A8S9ZGT7</accession>
<feature type="domain" description="BPTI/Kunitz inhibitor" evidence="4">
    <location>
        <begin position="25"/>
        <end position="64"/>
    </location>
</feature>
<comment type="similarity">
    <text evidence="2">Belongs to the venom Kunitz-type family. 03 (sub-Kunitz) subfamily.</text>
</comment>
<dbReference type="AlphaFoldDB" id="A0A8S9ZGT7"/>
<dbReference type="GO" id="GO:0004867">
    <property type="term" value="F:serine-type endopeptidase inhibitor activity"/>
    <property type="evidence" value="ECO:0007669"/>
    <property type="project" value="InterPro"/>
</dbReference>
<dbReference type="EMBL" id="JABEBT010000102">
    <property type="protein sequence ID" value="KAF7632451.1"/>
    <property type="molecule type" value="Genomic_DNA"/>
</dbReference>
<organism evidence="5 6">
    <name type="scientific">Meloidogyne graminicola</name>
    <dbReference type="NCBI Taxonomy" id="189291"/>
    <lineage>
        <taxon>Eukaryota</taxon>
        <taxon>Metazoa</taxon>
        <taxon>Ecdysozoa</taxon>
        <taxon>Nematoda</taxon>
        <taxon>Chromadorea</taxon>
        <taxon>Rhabditida</taxon>
        <taxon>Tylenchina</taxon>
        <taxon>Tylenchomorpha</taxon>
        <taxon>Tylenchoidea</taxon>
        <taxon>Meloidogynidae</taxon>
        <taxon>Meloidogyninae</taxon>
        <taxon>Meloidogyne</taxon>
    </lineage>
</organism>
<protein>
    <recommendedName>
        <fullName evidence="4">BPTI/Kunitz inhibitor domain-containing protein</fullName>
    </recommendedName>
</protein>
<gene>
    <name evidence="5" type="ORF">Mgra_00008146</name>
</gene>
<dbReference type="OrthoDB" id="5871431at2759"/>
<name>A0A8S9ZGT7_9BILA</name>
<dbReference type="Pfam" id="PF00014">
    <property type="entry name" value="Kunitz_BPTI"/>
    <property type="match status" value="1"/>
</dbReference>
<sequence>MNKFILIIFLFFIFNLTTAFTPQRCYLPKIVGPCKAYFTRWWFNNGVCKEFIYGGCKGNDNNFKVYFKGKVYSKKDLQDI</sequence>
<feature type="chain" id="PRO_5035858962" description="BPTI/Kunitz inhibitor domain-containing protein" evidence="3">
    <location>
        <begin position="20"/>
        <end position="80"/>
    </location>
</feature>
<dbReference type="PRINTS" id="PR00759">
    <property type="entry name" value="BASICPTASE"/>
</dbReference>
<dbReference type="PANTHER" id="PTHR46751">
    <property type="entry name" value="EPPIN"/>
    <property type="match status" value="1"/>
</dbReference>
<evidence type="ECO:0000256" key="2">
    <source>
        <dbReference type="ARBA" id="ARBA00038506"/>
    </source>
</evidence>
<evidence type="ECO:0000256" key="3">
    <source>
        <dbReference type="SAM" id="SignalP"/>
    </source>
</evidence>
<dbReference type="PROSITE" id="PS50279">
    <property type="entry name" value="BPTI_KUNITZ_2"/>
    <property type="match status" value="1"/>
</dbReference>
<keyword evidence="3" id="KW-0732">Signal</keyword>
<reference evidence="5" key="1">
    <citation type="journal article" date="2020" name="Ecol. Evol.">
        <title>Genome structure and content of the rice root-knot nematode (Meloidogyne graminicola).</title>
        <authorList>
            <person name="Phan N.T."/>
            <person name="Danchin E.G.J."/>
            <person name="Klopp C."/>
            <person name="Perfus-Barbeoch L."/>
            <person name="Kozlowski D.K."/>
            <person name="Koutsovoulos G.D."/>
            <person name="Lopez-Roques C."/>
            <person name="Bouchez O."/>
            <person name="Zahm M."/>
            <person name="Besnard G."/>
            <person name="Bellafiore S."/>
        </authorList>
    </citation>
    <scope>NUCLEOTIDE SEQUENCE</scope>
    <source>
        <strain evidence="5">VN-18</strain>
    </source>
</reference>
<dbReference type="InterPro" id="IPR051388">
    <property type="entry name" value="Serpin_venom_toxin"/>
</dbReference>
<evidence type="ECO:0000259" key="4">
    <source>
        <dbReference type="PROSITE" id="PS50279"/>
    </source>
</evidence>
<evidence type="ECO:0000256" key="1">
    <source>
        <dbReference type="ARBA" id="ARBA00023157"/>
    </source>
</evidence>
<proteinExistence type="inferred from homology"/>
<comment type="caution">
    <text evidence="5">The sequence shown here is derived from an EMBL/GenBank/DDBJ whole genome shotgun (WGS) entry which is preliminary data.</text>
</comment>
<keyword evidence="6" id="KW-1185">Reference proteome</keyword>
<evidence type="ECO:0000313" key="6">
    <source>
        <dbReference type="Proteomes" id="UP000605970"/>
    </source>
</evidence>
<dbReference type="InterPro" id="IPR002223">
    <property type="entry name" value="Kunitz_BPTI"/>
</dbReference>
<dbReference type="SUPFAM" id="SSF57362">
    <property type="entry name" value="BPTI-like"/>
    <property type="match status" value="1"/>
</dbReference>
<dbReference type="GO" id="GO:0005615">
    <property type="term" value="C:extracellular space"/>
    <property type="evidence" value="ECO:0007669"/>
    <property type="project" value="TreeGrafter"/>
</dbReference>
<dbReference type="PANTHER" id="PTHR46751:SF1">
    <property type="entry name" value="WAP FOUR-DISULFIDE CORE DOMAIN PROTEIN 6A"/>
    <property type="match status" value="1"/>
</dbReference>
<dbReference type="SMART" id="SM00131">
    <property type="entry name" value="KU"/>
    <property type="match status" value="1"/>
</dbReference>
<dbReference type="Gene3D" id="4.10.410.10">
    <property type="entry name" value="Pancreatic trypsin inhibitor Kunitz domain"/>
    <property type="match status" value="1"/>
</dbReference>
<evidence type="ECO:0000313" key="5">
    <source>
        <dbReference type="EMBL" id="KAF7632451.1"/>
    </source>
</evidence>
<dbReference type="Proteomes" id="UP000605970">
    <property type="component" value="Unassembled WGS sequence"/>
</dbReference>